<organism evidence="10 11">
    <name type="scientific">Vulcaniibacterium thermophilum</name>
    <dbReference type="NCBI Taxonomy" id="1169913"/>
    <lineage>
        <taxon>Bacteria</taxon>
        <taxon>Pseudomonadati</taxon>
        <taxon>Pseudomonadota</taxon>
        <taxon>Gammaproteobacteria</taxon>
        <taxon>Lysobacterales</taxon>
        <taxon>Lysobacteraceae</taxon>
        <taxon>Vulcaniibacterium</taxon>
    </lineage>
</organism>
<keyword evidence="4" id="KW-0808">Transferase</keyword>
<evidence type="ECO:0000256" key="6">
    <source>
        <dbReference type="ARBA" id="ARBA00022989"/>
    </source>
</evidence>
<feature type="transmembrane region" description="Helical" evidence="8">
    <location>
        <begin position="302"/>
        <end position="321"/>
    </location>
</feature>
<proteinExistence type="predicted"/>
<feature type="transmembrane region" description="Helical" evidence="8">
    <location>
        <begin position="262"/>
        <end position="282"/>
    </location>
</feature>
<dbReference type="GO" id="GO:0009103">
    <property type="term" value="P:lipopolysaccharide biosynthetic process"/>
    <property type="evidence" value="ECO:0007669"/>
    <property type="project" value="TreeGrafter"/>
</dbReference>
<keyword evidence="5 8" id="KW-0812">Transmembrane</keyword>
<feature type="transmembrane region" description="Helical" evidence="8">
    <location>
        <begin position="170"/>
        <end position="193"/>
    </location>
</feature>
<dbReference type="InterPro" id="IPR038731">
    <property type="entry name" value="RgtA/B/C-like"/>
</dbReference>
<dbReference type="RefSeq" id="WP_146473912.1">
    <property type="nucleotide sequence ID" value="NZ_BNCF01000018.1"/>
</dbReference>
<evidence type="ECO:0000256" key="8">
    <source>
        <dbReference type="SAM" id="Phobius"/>
    </source>
</evidence>
<dbReference type="GO" id="GO:0016763">
    <property type="term" value="F:pentosyltransferase activity"/>
    <property type="evidence" value="ECO:0007669"/>
    <property type="project" value="TreeGrafter"/>
</dbReference>
<comment type="subcellular location">
    <subcellularLocation>
        <location evidence="1">Cell membrane</location>
        <topology evidence="1">Multi-pass membrane protein</topology>
    </subcellularLocation>
</comment>
<dbReference type="Proteomes" id="UP000636453">
    <property type="component" value="Unassembled WGS sequence"/>
</dbReference>
<evidence type="ECO:0000256" key="4">
    <source>
        <dbReference type="ARBA" id="ARBA00022679"/>
    </source>
</evidence>
<feature type="transmembrane region" description="Helical" evidence="8">
    <location>
        <begin position="327"/>
        <end position="343"/>
    </location>
</feature>
<reference evidence="10" key="1">
    <citation type="journal article" date="2014" name="Int. J. Syst. Evol. Microbiol.">
        <title>Complete genome sequence of Corynebacterium casei LMG S-19264T (=DSM 44701T), isolated from a smear-ripened cheese.</title>
        <authorList>
            <consortium name="US DOE Joint Genome Institute (JGI-PGF)"/>
            <person name="Walter F."/>
            <person name="Albersmeier A."/>
            <person name="Kalinowski J."/>
            <person name="Ruckert C."/>
        </authorList>
    </citation>
    <scope>NUCLEOTIDE SEQUENCE</scope>
    <source>
        <strain evidence="10">KCTC 32020</strain>
    </source>
</reference>
<evidence type="ECO:0000256" key="3">
    <source>
        <dbReference type="ARBA" id="ARBA00022676"/>
    </source>
</evidence>
<keyword evidence="6 8" id="KW-1133">Transmembrane helix</keyword>
<feature type="domain" description="Glycosyltransferase RgtA/B/C/D-like" evidence="9">
    <location>
        <begin position="64"/>
        <end position="221"/>
    </location>
</feature>
<dbReference type="PANTHER" id="PTHR33908">
    <property type="entry name" value="MANNOSYLTRANSFERASE YKCB-RELATED"/>
    <property type="match status" value="1"/>
</dbReference>
<feature type="transmembrane region" description="Helical" evidence="8">
    <location>
        <begin position="355"/>
        <end position="374"/>
    </location>
</feature>
<accession>A0A919DHB1</accession>
<dbReference type="EMBL" id="BNCF01000018">
    <property type="protein sequence ID" value="GHE42903.1"/>
    <property type="molecule type" value="Genomic_DNA"/>
</dbReference>
<feature type="transmembrane region" description="Helical" evidence="8">
    <location>
        <begin position="117"/>
        <end position="150"/>
    </location>
</feature>
<dbReference type="GO" id="GO:0010041">
    <property type="term" value="P:response to iron(III) ion"/>
    <property type="evidence" value="ECO:0007669"/>
    <property type="project" value="TreeGrafter"/>
</dbReference>
<dbReference type="InterPro" id="IPR050297">
    <property type="entry name" value="LipidA_mod_glycosyltrf_83"/>
</dbReference>
<sequence length="505" mass="55935">MPLLFRSPAWRIALLALVLALGFLGTRGIWDPDEGRYTNVALNMLDSGDWLNPKRSHEVGHWTKPPLTYWAIAASVGVFGANPWAARLPSALAYLLCVWLAWRVARRLAPGAQAQAALAYATMLLPFGAAQMITTDFLLAAATGTALWAFVEARFAPRAHPLRWLTLMWAAFALGFLTKGPPALLGLLVVLAFDYAVPDRRRHRVFHFAGLALFVALALPWYVAVTLDHPGLLAYFLGDEVVGRVASNEFDRNGEWYGWLKVYGPTLLLGTLPWTPALWRWLRALPTQVRGWRDPAVRHADAAGVMLALWVLLPLLVFCIARSRLPLYVLPLFLPLAVIVARQRQAEGRGLPRPALLTLWAALLLALKAAAAYWPTHKNAAAWAEAIRARAGGAIGEVVFVEDMARYGLHLHLGTGTQIEKVSLDPEPDSRFNPEYDETLAQELAEHEPGVVWVAKQERWPELRRRIEALGWRVHPLGTPYEGRVMFRLEPTASAPSAPAAPPPN</sequence>
<evidence type="ECO:0000256" key="2">
    <source>
        <dbReference type="ARBA" id="ARBA00022475"/>
    </source>
</evidence>
<keyword evidence="7 8" id="KW-0472">Membrane</keyword>
<dbReference type="PANTHER" id="PTHR33908:SF3">
    <property type="entry name" value="UNDECAPRENYL PHOSPHATE-ALPHA-4-AMINO-4-DEOXY-L-ARABINOSE ARABINOSYL TRANSFERASE"/>
    <property type="match status" value="1"/>
</dbReference>
<dbReference type="OrthoDB" id="9775035at2"/>
<feature type="transmembrane region" description="Helical" evidence="8">
    <location>
        <begin position="205"/>
        <end position="223"/>
    </location>
</feature>
<evidence type="ECO:0000259" key="9">
    <source>
        <dbReference type="Pfam" id="PF13231"/>
    </source>
</evidence>
<feature type="transmembrane region" description="Helical" evidence="8">
    <location>
        <begin position="84"/>
        <end position="105"/>
    </location>
</feature>
<keyword evidence="2" id="KW-1003">Cell membrane</keyword>
<evidence type="ECO:0000256" key="7">
    <source>
        <dbReference type="ARBA" id="ARBA00023136"/>
    </source>
</evidence>
<protein>
    <recommendedName>
        <fullName evidence="9">Glycosyltransferase RgtA/B/C/D-like domain-containing protein</fullName>
    </recommendedName>
</protein>
<name>A0A919DHB1_9GAMM</name>
<reference evidence="10" key="2">
    <citation type="submission" date="2020-09" db="EMBL/GenBank/DDBJ databases">
        <authorList>
            <person name="Sun Q."/>
            <person name="Kim S."/>
        </authorList>
    </citation>
    <scope>NUCLEOTIDE SEQUENCE</scope>
    <source>
        <strain evidence="10">KCTC 32020</strain>
    </source>
</reference>
<comment type="caution">
    <text evidence="10">The sequence shown here is derived from an EMBL/GenBank/DDBJ whole genome shotgun (WGS) entry which is preliminary data.</text>
</comment>
<dbReference type="Pfam" id="PF13231">
    <property type="entry name" value="PMT_2"/>
    <property type="match status" value="1"/>
</dbReference>
<evidence type="ECO:0000313" key="11">
    <source>
        <dbReference type="Proteomes" id="UP000636453"/>
    </source>
</evidence>
<keyword evidence="11" id="KW-1185">Reference proteome</keyword>
<evidence type="ECO:0000256" key="5">
    <source>
        <dbReference type="ARBA" id="ARBA00022692"/>
    </source>
</evidence>
<keyword evidence="3" id="KW-0328">Glycosyltransferase</keyword>
<gene>
    <name evidence="10" type="ORF">GCM10007167_26020</name>
</gene>
<dbReference type="AlphaFoldDB" id="A0A919DHB1"/>
<dbReference type="GO" id="GO:0005886">
    <property type="term" value="C:plasma membrane"/>
    <property type="evidence" value="ECO:0007669"/>
    <property type="project" value="UniProtKB-SubCell"/>
</dbReference>
<evidence type="ECO:0000256" key="1">
    <source>
        <dbReference type="ARBA" id="ARBA00004651"/>
    </source>
</evidence>
<evidence type="ECO:0000313" key="10">
    <source>
        <dbReference type="EMBL" id="GHE42903.1"/>
    </source>
</evidence>